<comment type="caution">
    <text evidence="3">The sequence shown here is derived from an EMBL/GenBank/DDBJ whole genome shotgun (WGS) entry which is preliminary data.</text>
</comment>
<feature type="region of interest" description="Disordered" evidence="2">
    <location>
        <begin position="21"/>
        <end position="85"/>
    </location>
</feature>
<evidence type="ECO:0000313" key="4">
    <source>
        <dbReference type="Proteomes" id="UP001430584"/>
    </source>
</evidence>
<dbReference type="RefSeq" id="XP_066632306.1">
    <property type="nucleotide sequence ID" value="XM_066778211.1"/>
</dbReference>
<evidence type="ECO:0000313" key="3">
    <source>
        <dbReference type="EMBL" id="KAL0259277.1"/>
    </source>
</evidence>
<evidence type="ECO:0000256" key="2">
    <source>
        <dbReference type="SAM" id="MobiDB-lite"/>
    </source>
</evidence>
<feature type="compositionally biased region" description="Low complexity" evidence="2">
    <location>
        <begin position="75"/>
        <end position="85"/>
    </location>
</feature>
<sequence>MSNCDERRPTCTNCRISERDCVYGESSRPPRSPSTVGSSAAPTPTTSSSAAGLGSTPRSPSSDAFLHVPSYDTPASSAQSQSIAHAGGDPLAVPLSESTQIFPDDLTINVRHFQYLSHFLLVTRNSIGWSSTVLGEGETTLSGMSAALRCPHLLHSMLALAALHLHHRNDAAAFQSRALELFNATPQPLDVSPASAVPTLLFSSLVGIYMLAEASVSCQDGNIDDAALLDSFIEYVDVHRGVRAVIGASWSCLSQSGLNNFVTPMQEDIQHFEKHGQGAEGDCAQLQQLLRHLKEAGTSTEALGSYEDAVRHLKWAFDFARRQPRDQTLPSPAAVFAWPIMLAVDFVALLQQRRPEALIILAHYAALLHLHQELWIIGGLGRRVVGAITTLLGRYWRPWLEWPNAIVME</sequence>
<dbReference type="InterPro" id="IPR001138">
    <property type="entry name" value="Zn2Cys6_DnaBD"/>
</dbReference>
<reference evidence="3 4" key="1">
    <citation type="submission" date="2024-02" db="EMBL/GenBank/DDBJ databases">
        <title>De novo assembly and annotation of 12 fungi associated with fruit tree decline syndrome in Ontario, Canada.</title>
        <authorList>
            <person name="Sulman M."/>
            <person name="Ellouze W."/>
            <person name="Ilyukhin E."/>
        </authorList>
    </citation>
    <scope>NUCLEOTIDE SEQUENCE [LARGE SCALE GENOMIC DNA]</scope>
    <source>
        <strain evidence="3 4">FDS-637</strain>
    </source>
</reference>
<dbReference type="GeneID" id="92010867"/>
<dbReference type="PANTHER" id="PTHR47784:SF4">
    <property type="entry name" value="ZN(II)2CYS6 TRANSCRIPTION FACTOR (EUROFUNG)"/>
    <property type="match status" value="1"/>
</dbReference>
<keyword evidence="4" id="KW-1185">Reference proteome</keyword>
<protein>
    <recommendedName>
        <fullName evidence="5">Zn(2)-C6 fungal-type domain-containing protein</fullName>
    </recommendedName>
</protein>
<accession>A0ABR3CF60</accession>
<organism evidence="3 4">
    <name type="scientific">Diplodia seriata</name>
    <dbReference type="NCBI Taxonomy" id="420778"/>
    <lineage>
        <taxon>Eukaryota</taxon>
        <taxon>Fungi</taxon>
        <taxon>Dikarya</taxon>
        <taxon>Ascomycota</taxon>
        <taxon>Pezizomycotina</taxon>
        <taxon>Dothideomycetes</taxon>
        <taxon>Dothideomycetes incertae sedis</taxon>
        <taxon>Botryosphaeriales</taxon>
        <taxon>Botryosphaeriaceae</taxon>
        <taxon>Diplodia</taxon>
    </lineage>
</organism>
<evidence type="ECO:0008006" key="5">
    <source>
        <dbReference type="Google" id="ProtNLM"/>
    </source>
</evidence>
<evidence type="ECO:0000256" key="1">
    <source>
        <dbReference type="ARBA" id="ARBA00023242"/>
    </source>
</evidence>
<dbReference type="CDD" id="cd00067">
    <property type="entry name" value="GAL4"/>
    <property type="match status" value="1"/>
</dbReference>
<name>A0ABR3CF60_9PEZI</name>
<dbReference type="Proteomes" id="UP001430584">
    <property type="component" value="Unassembled WGS sequence"/>
</dbReference>
<dbReference type="EMBL" id="JAJVCZ030000006">
    <property type="protein sequence ID" value="KAL0259277.1"/>
    <property type="molecule type" value="Genomic_DNA"/>
</dbReference>
<gene>
    <name evidence="3" type="ORF">SLS55_006782</name>
</gene>
<keyword evidence="1" id="KW-0539">Nucleus</keyword>
<feature type="compositionally biased region" description="Low complexity" evidence="2">
    <location>
        <begin position="33"/>
        <end position="57"/>
    </location>
</feature>
<dbReference type="PANTHER" id="PTHR47784">
    <property type="entry name" value="STEROL UPTAKE CONTROL PROTEIN 2"/>
    <property type="match status" value="1"/>
</dbReference>
<proteinExistence type="predicted"/>
<dbReference type="InterPro" id="IPR053157">
    <property type="entry name" value="Sterol_Uptake_Regulator"/>
</dbReference>